<reference evidence="1 2" key="1">
    <citation type="journal article" date="2019" name="Sci. Rep.">
        <title>Orb-weaving spider Araneus ventricosus genome elucidates the spidroin gene catalogue.</title>
        <authorList>
            <person name="Kono N."/>
            <person name="Nakamura H."/>
            <person name="Ohtoshi R."/>
            <person name="Moran D.A.P."/>
            <person name="Shinohara A."/>
            <person name="Yoshida Y."/>
            <person name="Fujiwara M."/>
            <person name="Mori M."/>
            <person name="Tomita M."/>
            <person name="Arakawa K."/>
        </authorList>
    </citation>
    <scope>NUCLEOTIDE SEQUENCE [LARGE SCALE GENOMIC DNA]</scope>
</reference>
<proteinExistence type="predicted"/>
<protein>
    <submittedName>
        <fullName evidence="1">Uncharacterized protein</fullName>
    </submittedName>
</protein>
<dbReference type="Proteomes" id="UP000499080">
    <property type="component" value="Unassembled WGS sequence"/>
</dbReference>
<accession>A0A4Y2T4P5</accession>
<dbReference type="EMBL" id="BGPR01026115">
    <property type="protein sequence ID" value="GBN95568.1"/>
    <property type="molecule type" value="Genomic_DNA"/>
</dbReference>
<organism evidence="1 2">
    <name type="scientific">Araneus ventricosus</name>
    <name type="common">Orbweaver spider</name>
    <name type="synonym">Epeira ventricosa</name>
    <dbReference type="NCBI Taxonomy" id="182803"/>
    <lineage>
        <taxon>Eukaryota</taxon>
        <taxon>Metazoa</taxon>
        <taxon>Ecdysozoa</taxon>
        <taxon>Arthropoda</taxon>
        <taxon>Chelicerata</taxon>
        <taxon>Arachnida</taxon>
        <taxon>Araneae</taxon>
        <taxon>Araneomorphae</taxon>
        <taxon>Entelegynae</taxon>
        <taxon>Araneoidea</taxon>
        <taxon>Araneidae</taxon>
        <taxon>Araneus</taxon>
    </lineage>
</organism>
<sequence length="123" mass="13727">MLPPEASTMQGRLHAVPRHRRSAVWRVRSSCVETNENRSVQGPDYTVDDQTAPKRNHPRALEFEWFCGGSHIHGTVHLDINTSQSIVKHRHVSRSTSPDTPSLAIEHIFGSVTVNLSAQALDL</sequence>
<name>A0A4Y2T4P5_ARAVE</name>
<keyword evidence="2" id="KW-1185">Reference proteome</keyword>
<comment type="caution">
    <text evidence="1">The sequence shown here is derived from an EMBL/GenBank/DDBJ whole genome shotgun (WGS) entry which is preliminary data.</text>
</comment>
<evidence type="ECO:0000313" key="2">
    <source>
        <dbReference type="Proteomes" id="UP000499080"/>
    </source>
</evidence>
<evidence type="ECO:0000313" key="1">
    <source>
        <dbReference type="EMBL" id="GBN95568.1"/>
    </source>
</evidence>
<gene>
    <name evidence="1" type="ORF">AVEN_183006_1</name>
</gene>
<dbReference type="AlphaFoldDB" id="A0A4Y2T4P5"/>